<dbReference type="InterPro" id="IPR016047">
    <property type="entry name" value="M23ase_b-sheet_dom"/>
</dbReference>
<keyword evidence="6" id="KW-0482">Metalloprotease</keyword>
<evidence type="ECO:0000256" key="2">
    <source>
        <dbReference type="ARBA" id="ARBA00022670"/>
    </source>
</evidence>
<reference evidence="10" key="1">
    <citation type="submission" date="2021-07" db="EMBL/GenBank/DDBJ databases">
        <title>Pseudohoeflea marina sp. nov. a polyhydroxyalcanoate-producing bacterium.</title>
        <authorList>
            <person name="Zheng W."/>
            <person name="Yu S."/>
            <person name="Huang Y."/>
        </authorList>
    </citation>
    <scope>NUCLEOTIDE SEQUENCE</scope>
    <source>
        <strain evidence="10">DP4N28-3</strain>
    </source>
</reference>
<dbReference type="PANTHER" id="PTHR21666">
    <property type="entry name" value="PEPTIDASE-RELATED"/>
    <property type="match status" value="1"/>
</dbReference>
<evidence type="ECO:0000256" key="7">
    <source>
        <dbReference type="SAM" id="MobiDB-lite"/>
    </source>
</evidence>
<evidence type="ECO:0000259" key="9">
    <source>
        <dbReference type="Pfam" id="PF01551"/>
    </source>
</evidence>
<feature type="region of interest" description="Disordered" evidence="7">
    <location>
        <begin position="377"/>
        <end position="396"/>
    </location>
</feature>
<feature type="transmembrane region" description="Helical" evidence="8">
    <location>
        <begin position="32"/>
        <end position="57"/>
    </location>
</feature>
<keyword evidence="8" id="KW-1133">Transmembrane helix</keyword>
<organism evidence="10 11">
    <name type="scientific">Pseudohoeflea coraliihabitans</name>
    <dbReference type="NCBI Taxonomy" id="2860393"/>
    <lineage>
        <taxon>Bacteria</taxon>
        <taxon>Pseudomonadati</taxon>
        <taxon>Pseudomonadota</taxon>
        <taxon>Alphaproteobacteria</taxon>
        <taxon>Hyphomicrobiales</taxon>
        <taxon>Rhizobiaceae</taxon>
        <taxon>Pseudohoeflea</taxon>
    </lineage>
</organism>
<protein>
    <submittedName>
        <fullName evidence="10">M23 family metallopeptidase</fullName>
    </submittedName>
</protein>
<dbReference type="Proteomes" id="UP001430804">
    <property type="component" value="Unassembled WGS sequence"/>
</dbReference>
<gene>
    <name evidence="10" type="ORF">KY465_16345</name>
</gene>
<feature type="compositionally biased region" description="Basic and acidic residues" evidence="7">
    <location>
        <begin position="144"/>
        <end position="154"/>
    </location>
</feature>
<keyword evidence="8" id="KW-0472">Membrane</keyword>
<evidence type="ECO:0000256" key="3">
    <source>
        <dbReference type="ARBA" id="ARBA00022723"/>
    </source>
</evidence>
<dbReference type="PANTHER" id="PTHR21666:SF288">
    <property type="entry name" value="CELL DIVISION PROTEIN YTFB"/>
    <property type="match status" value="1"/>
</dbReference>
<accession>A0ABS6WSD0</accession>
<evidence type="ECO:0000256" key="8">
    <source>
        <dbReference type="SAM" id="Phobius"/>
    </source>
</evidence>
<comment type="cofactor">
    <cofactor evidence="1">
        <name>Zn(2+)</name>
        <dbReference type="ChEBI" id="CHEBI:29105"/>
    </cofactor>
</comment>
<keyword evidence="3" id="KW-0479">Metal-binding</keyword>
<evidence type="ECO:0000256" key="4">
    <source>
        <dbReference type="ARBA" id="ARBA00022801"/>
    </source>
</evidence>
<evidence type="ECO:0000256" key="5">
    <source>
        <dbReference type="ARBA" id="ARBA00022833"/>
    </source>
</evidence>
<dbReference type="CDD" id="cd12797">
    <property type="entry name" value="M23_peptidase"/>
    <property type="match status" value="1"/>
</dbReference>
<dbReference type="Pfam" id="PF01551">
    <property type="entry name" value="Peptidase_M23"/>
    <property type="match status" value="1"/>
</dbReference>
<evidence type="ECO:0000313" key="10">
    <source>
        <dbReference type="EMBL" id="MBW3098854.1"/>
    </source>
</evidence>
<feature type="compositionally biased region" description="Polar residues" evidence="7">
    <location>
        <begin position="377"/>
        <end position="392"/>
    </location>
</feature>
<name>A0ABS6WSD0_9HYPH</name>
<proteinExistence type="predicted"/>
<dbReference type="RefSeq" id="WP_219203159.1">
    <property type="nucleotide sequence ID" value="NZ_JAHWQX010000004.1"/>
</dbReference>
<comment type="caution">
    <text evidence="10">The sequence shown here is derived from an EMBL/GenBank/DDBJ whole genome shotgun (WGS) entry which is preliminary data.</text>
</comment>
<keyword evidence="2" id="KW-0645">Protease</keyword>
<keyword evidence="8" id="KW-0812">Transmembrane</keyword>
<feature type="domain" description="M23ase beta-sheet core" evidence="9">
    <location>
        <begin position="316"/>
        <end position="410"/>
    </location>
</feature>
<dbReference type="InterPro" id="IPR050570">
    <property type="entry name" value="Cell_wall_metabolism_enzyme"/>
</dbReference>
<keyword evidence="11" id="KW-1185">Reference proteome</keyword>
<feature type="region of interest" description="Disordered" evidence="7">
    <location>
        <begin position="131"/>
        <end position="156"/>
    </location>
</feature>
<sequence length="427" mass="45906">MSQQRVFGRRKHSHTIIFASGEKVRHVTVRPWVAGLALSFLGMAAFGYLAATSYLVLRDDLIGAAMARQARMQHAYEDRIAALRSQVDRVTSRQLIDQQLMEDKVAELMLRQEALTSRHGQISPLLDRVSGASGLKGPVPVPTRRPERRAEAADRTAPTARLAAVTVVPDPAAPINMASSSRMAYAQPLDSVADRADRIFSKVSLSLKSIERDQVERIQTLAASAYETAFKINSMVESLGLPGADVADTAVGGPYIGAGAETNFDETLEGLDAALSQLEAVRRSALMAPISLPAPGAAITSRYGKRQDPFLKRMALHSGVDFRVRTGTPILATGAGTVIRAGRSGGYGKLVEIDHGNGLTSRYAHLSRILVSPGQRVSTGDTIGKSGSTGRSTGPHLHYEIRRNGRALDPSRFLSVAKKLRPLLSDG</sequence>
<dbReference type="EMBL" id="JAHWQX010000004">
    <property type="protein sequence ID" value="MBW3098854.1"/>
    <property type="molecule type" value="Genomic_DNA"/>
</dbReference>
<keyword evidence="5" id="KW-0862">Zinc</keyword>
<keyword evidence="4" id="KW-0378">Hydrolase</keyword>
<evidence type="ECO:0000313" key="11">
    <source>
        <dbReference type="Proteomes" id="UP001430804"/>
    </source>
</evidence>
<evidence type="ECO:0000256" key="6">
    <source>
        <dbReference type="ARBA" id="ARBA00023049"/>
    </source>
</evidence>
<evidence type="ECO:0000256" key="1">
    <source>
        <dbReference type="ARBA" id="ARBA00001947"/>
    </source>
</evidence>